<dbReference type="PANTHER" id="PTHR46223">
    <property type="entry name" value="HISTONE-LYSINE N-METHYLTRANSFERASE SUV39H"/>
    <property type="match status" value="1"/>
</dbReference>
<evidence type="ECO:0000259" key="8">
    <source>
        <dbReference type="PROSITE" id="PS50280"/>
    </source>
</evidence>
<dbReference type="PROSITE" id="PS50867">
    <property type="entry name" value="PRE_SET"/>
    <property type="match status" value="1"/>
</dbReference>
<name>A0AAN6C1B6_FUSAU</name>
<evidence type="ECO:0000256" key="5">
    <source>
        <dbReference type="ARBA" id="ARBA00022691"/>
    </source>
</evidence>
<evidence type="ECO:0000313" key="10">
    <source>
        <dbReference type="EMBL" id="KAF5238751.1"/>
    </source>
</evidence>
<keyword evidence="6" id="KW-0479">Metal-binding</keyword>
<dbReference type="Proteomes" id="UP000537989">
    <property type="component" value="Unassembled WGS sequence"/>
</dbReference>
<dbReference type="InterPro" id="IPR046341">
    <property type="entry name" value="SET_dom_sf"/>
</dbReference>
<dbReference type="InterPro" id="IPR001214">
    <property type="entry name" value="SET_dom"/>
</dbReference>
<protein>
    <recommendedName>
        <fullName evidence="12">SET domain-containing protein</fullName>
    </recommendedName>
</protein>
<keyword evidence="3" id="KW-0489">Methyltransferase</keyword>
<dbReference type="SUPFAM" id="SSF82199">
    <property type="entry name" value="SET domain"/>
    <property type="match status" value="1"/>
</dbReference>
<accession>A0AAN6C1B6</accession>
<organism evidence="10 11">
    <name type="scientific">Fusarium austroamericanum</name>
    <dbReference type="NCBI Taxonomy" id="282268"/>
    <lineage>
        <taxon>Eukaryota</taxon>
        <taxon>Fungi</taxon>
        <taxon>Dikarya</taxon>
        <taxon>Ascomycota</taxon>
        <taxon>Pezizomycotina</taxon>
        <taxon>Sordariomycetes</taxon>
        <taxon>Hypocreomycetidae</taxon>
        <taxon>Hypocreales</taxon>
        <taxon>Nectriaceae</taxon>
        <taxon>Fusarium</taxon>
    </lineage>
</organism>
<dbReference type="InterPro" id="IPR050973">
    <property type="entry name" value="H3K9_Histone-Lys_N-MTase"/>
</dbReference>
<keyword evidence="5" id="KW-0949">S-adenosyl-L-methionine</keyword>
<dbReference type="InterPro" id="IPR007728">
    <property type="entry name" value="Pre-SET_dom"/>
</dbReference>
<comment type="subcellular location">
    <subcellularLocation>
        <location evidence="1">Chromosome</location>
    </subcellularLocation>
</comment>
<evidence type="ECO:0000256" key="7">
    <source>
        <dbReference type="ARBA" id="ARBA00022833"/>
    </source>
</evidence>
<dbReference type="AlphaFoldDB" id="A0AAN6C1B6"/>
<sequence>MQKATERHFYYHGKEGYQEECSNCHWCQIRSFPTHSTLPVTVVNEQDFEVLPDDFRFIKNVVLGVGVRQAEDSFHSGCSCDNDAECQFTGCHCLADLDEEDSSEDDDDPFGDFINGMDIDRPRRKAYAYHAHGAKAGLLRSKFHNSKMPIYECHQSCACSINCPNRVVERGRTIPLEIFRTEDRGWGVRSPVSIRKGQFVDRYLGEIITSTEADRRRSQSAISQRKDVYLFALDKFTDPDSLDTRLKGPSLEVDGEFMSGPTRFVNHSCEPNMRIFARVGDHADKHIHDLALFAIKDIPRGEELTFDYVDGVSHEGEEPGEKSHMTPCLCGSKNCPSEASQYEDRFAVQGHRTLRRSQLIRRALIIRQVSRGRANPSEAWCNDKSCEQELEIFSNPLLHIADLPRSREGLPVAVYTKDFADAVITKFFDVEDTNTKEHKVRGLLSFIDSPPVRAAFLNFISDYNEREYRLSDEDFQNALLKARPVFLDIMFGVKTAARARLAHSYINPMMEVRDQWDLQQFILRFLICSEMWRQQKTPRSENWKIGSREGVGNFMTAMLFHYKLMWQQKCFDIDFIRTNHVWDRVWDLWLRKYPLGDSSEVVDGEVFQLRDHIEKTEQEVLNDVGYLGGIGQCDETYNLIQGYLGKGEPLVE</sequence>
<comment type="caution">
    <text evidence="10">The sequence shown here is derived from an EMBL/GenBank/DDBJ whole genome shotgun (WGS) entry which is preliminary data.</text>
</comment>
<dbReference type="SMART" id="SM00468">
    <property type="entry name" value="PreSET"/>
    <property type="match status" value="1"/>
</dbReference>
<evidence type="ECO:0000256" key="3">
    <source>
        <dbReference type="ARBA" id="ARBA00022603"/>
    </source>
</evidence>
<evidence type="ECO:0000313" key="11">
    <source>
        <dbReference type="Proteomes" id="UP000537989"/>
    </source>
</evidence>
<dbReference type="PANTHER" id="PTHR46223:SF3">
    <property type="entry name" value="HISTONE-LYSINE N-METHYLTRANSFERASE SET-23"/>
    <property type="match status" value="1"/>
</dbReference>
<feature type="domain" description="Pre-SET" evidence="9">
    <location>
        <begin position="76"/>
        <end position="171"/>
    </location>
</feature>
<keyword evidence="2" id="KW-0158">Chromosome</keyword>
<dbReference type="Pfam" id="PF00856">
    <property type="entry name" value="SET"/>
    <property type="match status" value="1"/>
</dbReference>
<dbReference type="GO" id="GO:0042054">
    <property type="term" value="F:histone methyltransferase activity"/>
    <property type="evidence" value="ECO:0007669"/>
    <property type="project" value="InterPro"/>
</dbReference>
<dbReference type="SMART" id="SM00317">
    <property type="entry name" value="SET"/>
    <property type="match status" value="1"/>
</dbReference>
<dbReference type="Gene3D" id="2.170.270.10">
    <property type="entry name" value="SET domain"/>
    <property type="match status" value="1"/>
</dbReference>
<dbReference type="GO" id="GO:0008270">
    <property type="term" value="F:zinc ion binding"/>
    <property type="evidence" value="ECO:0007669"/>
    <property type="project" value="InterPro"/>
</dbReference>
<keyword evidence="11" id="KW-1185">Reference proteome</keyword>
<dbReference type="GO" id="GO:0032259">
    <property type="term" value="P:methylation"/>
    <property type="evidence" value="ECO:0007669"/>
    <property type="project" value="UniProtKB-KW"/>
</dbReference>
<proteinExistence type="predicted"/>
<dbReference type="GO" id="GO:0005694">
    <property type="term" value="C:chromosome"/>
    <property type="evidence" value="ECO:0007669"/>
    <property type="project" value="UniProtKB-SubCell"/>
</dbReference>
<evidence type="ECO:0000256" key="2">
    <source>
        <dbReference type="ARBA" id="ARBA00022454"/>
    </source>
</evidence>
<evidence type="ECO:0000256" key="1">
    <source>
        <dbReference type="ARBA" id="ARBA00004286"/>
    </source>
</evidence>
<evidence type="ECO:0000259" key="9">
    <source>
        <dbReference type="PROSITE" id="PS50867"/>
    </source>
</evidence>
<evidence type="ECO:0008006" key="12">
    <source>
        <dbReference type="Google" id="ProtNLM"/>
    </source>
</evidence>
<dbReference type="Pfam" id="PF05033">
    <property type="entry name" value="Pre-SET"/>
    <property type="match status" value="1"/>
</dbReference>
<dbReference type="EMBL" id="JAAMOD010000139">
    <property type="protein sequence ID" value="KAF5238751.1"/>
    <property type="molecule type" value="Genomic_DNA"/>
</dbReference>
<feature type="domain" description="SET" evidence="8">
    <location>
        <begin position="174"/>
        <end position="309"/>
    </location>
</feature>
<dbReference type="PROSITE" id="PS50280">
    <property type="entry name" value="SET"/>
    <property type="match status" value="1"/>
</dbReference>
<reference evidence="10 11" key="1">
    <citation type="submission" date="2020-02" db="EMBL/GenBank/DDBJ databases">
        <title>Identification and distribution of gene clusters putatively required for synthesis of sphingolipid metabolism inhibitors in phylogenetically diverse species of the filamentous fungus Fusarium.</title>
        <authorList>
            <person name="Kim H.-S."/>
            <person name="Busman M."/>
            <person name="Brown D.W."/>
            <person name="Divon H."/>
            <person name="Uhlig S."/>
            <person name="Proctor R.H."/>
        </authorList>
    </citation>
    <scope>NUCLEOTIDE SEQUENCE [LARGE SCALE GENOMIC DNA]</scope>
    <source>
        <strain evidence="10 11">NRRL 2903</strain>
    </source>
</reference>
<evidence type="ECO:0000256" key="4">
    <source>
        <dbReference type="ARBA" id="ARBA00022679"/>
    </source>
</evidence>
<dbReference type="GO" id="GO:0005634">
    <property type="term" value="C:nucleus"/>
    <property type="evidence" value="ECO:0007669"/>
    <property type="project" value="InterPro"/>
</dbReference>
<gene>
    <name evidence="10" type="ORF">FAUST_5335</name>
</gene>
<keyword evidence="4" id="KW-0808">Transferase</keyword>
<dbReference type="CDD" id="cd19473">
    <property type="entry name" value="SET_SUV39H_DIM5-like"/>
    <property type="match status" value="1"/>
</dbReference>
<evidence type="ECO:0000256" key="6">
    <source>
        <dbReference type="ARBA" id="ARBA00022723"/>
    </source>
</evidence>
<keyword evidence="7" id="KW-0862">Zinc</keyword>